<dbReference type="InterPro" id="IPR007495">
    <property type="entry name" value="NqrM"/>
</dbReference>
<sequence>MLATVLASFVIVALLFTGMAIGAILANKPVKGSCGGLAALGMKDGCEICGGDKDACDENTRQVNAQRAAELGRDVLKT</sequence>
<dbReference type="PANTHER" id="PTHR40691">
    <property type="entry name" value="(NA+)-NQR MATURATION NQRM"/>
    <property type="match status" value="1"/>
</dbReference>
<dbReference type="Proteomes" id="UP000662703">
    <property type="component" value="Unassembled WGS sequence"/>
</dbReference>
<accession>A0ABS0AQY7</accession>
<dbReference type="Pfam" id="PF04400">
    <property type="entry name" value="NqrM"/>
    <property type="match status" value="1"/>
</dbReference>
<proteinExistence type="predicted"/>
<dbReference type="RefSeq" id="WP_161384745.1">
    <property type="nucleotide sequence ID" value="NZ_ARXX01000025.1"/>
</dbReference>
<evidence type="ECO:0000313" key="2">
    <source>
        <dbReference type="Proteomes" id="UP000662703"/>
    </source>
</evidence>
<dbReference type="EMBL" id="ARXX01000025">
    <property type="protein sequence ID" value="MBF5056552.1"/>
    <property type="molecule type" value="Genomic_DNA"/>
</dbReference>
<protein>
    <recommendedName>
        <fullName evidence="3">(Na+)-NQR maturation NqrM</fullName>
    </recommendedName>
</protein>
<evidence type="ECO:0000313" key="1">
    <source>
        <dbReference type="EMBL" id="MBF5056552.1"/>
    </source>
</evidence>
<reference evidence="1 2" key="1">
    <citation type="submission" date="2012-09" db="EMBL/GenBank/DDBJ databases">
        <title>Genome Sequence of alkane-degrading Bacterium Alcanivorax sp. 521-1.</title>
        <authorList>
            <person name="Lai Q."/>
            <person name="Shao Z."/>
        </authorList>
    </citation>
    <scope>NUCLEOTIDE SEQUENCE [LARGE SCALE GENOMIC DNA]</scope>
    <source>
        <strain evidence="1 2">521-1</strain>
    </source>
</reference>
<organism evidence="1 2">
    <name type="scientific">Alloalcanivorax profundimaris</name>
    <dbReference type="NCBI Taxonomy" id="2735259"/>
    <lineage>
        <taxon>Bacteria</taxon>
        <taxon>Pseudomonadati</taxon>
        <taxon>Pseudomonadota</taxon>
        <taxon>Gammaproteobacteria</taxon>
        <taxon>Oceanospirillales</taxon>
        <taxon>Alcanivoracaceae</taxon>
        <taxon>Alloalcanivorax</taxon>
    </lineage>
</organism>
<gene>
    <name evidence="1" type="ORF">Y5W_01846</name>
</gene>
<evidence type="ECO:0008006" key="3">
    <source>
        <dbReference type="Google" id="ProtNLM"/>
    </source>
</evidence>
<keyword evidence="2" id="KW-1185">Reference proteome</keyword>
<comment type="caution">
    <text evidence="1">The sequence shown here is derived from an EMBL/GenBank/DDBJ whole genome shotgun (WGS) entry which is preliminary data.</text>
</comment>
<dbReference type="PANTHER" id="PTHR40691:SF3">
    <property type="entry name" value="(NA+)-NQR MATURATION NQRM"/>
    <property type="match status" value="1"/>
</dbReference>
<name>A0ABS0AQY7_9GAMM</name>